<organism evidence="1 2">
    <name type="scientific">Nocardia pulmonis</name>
    <dbReference type="NCBI Taxonomy" id="2951408"/>
    <lineage>
        <taxon>Bacteria</taxon>
        <taxon>Bacillati</taxon>
        <taxon>Actinomycetota</taxon>
        <taxon>Actinomycetes</taxon>
        <taxon>Mycobacteriales</taxon>
        <taxon>Nocardiaceae</taxon>
        <taxon>Nocardia</taxon>
    </lineage>
</organism>
<evidence type="ECO:0000313" key="1">
    <source>
        <dbReference type="EMBL" id="MCM6775665.1"/>
    </source>
</evidence>
<accession>A0A9X2EA45</accession>
<proteinExistence type="predicted"/>
<reference evidence="1" key="1">
    <citation type="submission" date="2022-06" db="EMBL/GenBank/DDBJ databases">
        <title>Novel species in genus nocardia.</title>
        <authorList>
            <person name="Li F."/>
        </authorList>
    </citation>
    <scope>NUCLEOTIDE SEQUENCE</scope>
    <source>
        <strain evidence="1">CDC141</strain>
    </source>
</reference>
<evidence type="ECO:0000313" key="2">
    <source>
        <dbReference type="Proteomes" id="UP001139157"/>
    </source>
</evidence>
<dbReference type="Proteomes" id="UP001139157">
    <property type="component" value="Unassembled WGS sequence"/>
</dbReference>
<name>A0A9X2EA45_9NOCA</name>
<dbReference type="EMBL" id="JAMRXG010000008">
    <property type="protein sequence ID" value="MCM6775665.1"/>
    <property type="molecule type" value="Genomic_DNA"/>
</dbReference>
<protein>
    <submittedName>
        <fullName evidence="1">Uncharacterized protein</fullName>
    </submittedName>
</protein>
<dbReference type="RefSeq" id="WP_251913928.1">
    <property type="nucleotide sequence ID" value="NZ_JAMRXG010000008.1"/>
</dbReference>
<sequence>MREIRRALQALDDAFAPVRPPPAIDVCPCCRRVEDFAVLLMRPRSQLTGRDLGPYAFSVLDTVGSAADLRYLTGRMLQLLHTHDPDMPAVETCYGKLRRAGWRSWEQAGAIAAVFDALWTDLLTDEPPHENVGTLVCALGSAEDTLAARLARWARLDSAAAILRLHEFLTRDCRRKHGVLIPNNAFWDRTLPTYREVVAWLGEGPALAAVTAAFDRVDDPALLEVLGGIHGVLDDG</sequence>
<dbReference type="AlphaFoldDB" id="A0A9X2EA45"/>
<comment type="caution">
    <text evidence="1">The sequence shown here is derived from an EMBL/GenBank/DDBJ whole genome shotgun (WGS) entry which is preliminary data.</text>
</comment>
<keyword evidence="2" id="KW-1185">Reference proteome</keyword>
<gene>
    <name evidence="1" type="ORF">NDR86_19505</name>
</gene>